<evidence type="ECO:0000256" key="4">
    <source>
        <dbReference type="ARBA" id="ARBA00022816"/>
    </source>
</evidence>
<keyword evidence="3 9" id="KW-0813">Transport</keyword>
<comment type="subunit">
    <text evidence="9">Component of the nuclear pore complex (NPC).</text>
</comment>
<evidence type="ECO:0000256" key="5">
    <source>
        <dbReference type="ARBA" id="ARBA00022927"/>
    </source>
</evidence>
<dbReference type="GO" id="GO:0017056">
    <property type="term" value="F:structural constituent of nuclear pore"/>
    <property type="evidence" value="ECO:0007669"/>
    <property type="project" value="TreeGrafter"/>
</dbReference>
<gene>
    <name evidence="10" type="ORF">TELCIR_01858</name>
</gene>
<keyword evidence="6 9" id="KW-0811">Translocation</keyword>
<dbReference type="OrthoDB" id="17644at2759"/>
<proteinExistence type="inferred from homology"/>
<sequence length="380" mass="43285">MVKTTQPDATHYAYATADANIICALSSTTSKDDKNVPISGSFGGFREHLPALQLAYANPVVRQLLIEMHVIFEKCRQLTQHERLNTIETLSISREYRSALLHCAEEIEDEENIHMRDFTIWTLFETMFFKQGDTPICLDLISWSTESFTFIDRHVQKASKELVDGVPVGQGSYWRAVCLVLIGCRFDICVDFLSMLKGDKAAERFINILSSLDWNWLTNEGKIPKLHRWRDELGSLIASGAFDSNRNVLFLAQLLNGDQKNLERAASVVVTEWWHLMPFYTFVKDATAAYNELGPIALECRELFKNMEDSGDGEFDPFLSILSMKDITVLQNLISNPWLSVHLIDTLLHTDSEYANLPALVEIRDFLLMEYGSGLIQNSW</sequence>
<evidence type="ECO:0000256" key="1">
    <source>
        <dbReference type="ARBA" id="ARBA00004567"/>
    </source>
</evidence>
<dbReference type="Pfam" id="PF07575">
    <property type="entry name" value="Nucleopor_Nup85"/>
    <property type="match status" value="1"/>
</dbReference>
<comment type="similarity">
    <text evidence="2 9">Belongs to the nucleoporin Nup85 family.</text>
</comment>
<evidence type="ECO:0000256" key="8">
    <source>
        <dbReference type="ARBA" id="ARBA00023242"/>
    </source>
</evidence>
<dbReference type="InterPro" id="IPR011502">
    <property type="entry name" value="Nucleoporin_Nup85"/>
</dbReference>
<dbReference type="Proteomes" id="UP000230423">
    <property type="component" value="Unassembled WGS sequence"/>
</dbReference>
<dbReference type="PANTHER" id="PTHR13373:SF21">
    <property type="entry name" value="NUCLEAR PORE COMPLEX PROTEIN NUP85"/>
    <property type="match status" value="1"/>
</dbReference>
<protein>
    <recommendedName>
        <fullName evidence="9">Nuclear pore complex protein Nup85</fullName>
    </recommendedName>
</protein>
<dbReference type="GO" id="GO:0006406">
    <property type="term" value="P:mRNA export from nucleus"/>
    <property type="evidence" value="ECO:0007669"/>
    <property type="project" value="TreeGrafter"/>
</dbReference>
<evidence type="ECO:0000313" key="11">
    <source>
        <dbReference type="Proteomes" id="UP000230423"/>
    </source>
</evidence>
<accession>A0A2G9V0S7</accession>
<evidence type="ECO:0000256" key="6">
    <source>
        <dbReference type="ARBA" id="ARBA00023010"/>
    </source>
</evidence>
<evidence type="ECO:0000256" key="7">
    <source>
        <dbReference type="ARBA" id="ARBA00023132"/>
    </source>
</evidence>
<dbReference type="EMBL" id="KZ345081">
    <property type="protein sequence ID" value="PIO76088.1"/>
    <property type="molecule type" value="Genomic_DNA"/>
</dbReference>
<dbReference type="GO" id="GO:0006606">
    <property type="term" value="P:protein import into nucleus"/>
    <property type="evidence" value="ECO:0007669"/>
    <property type="project" value="TreeGrafter"/>
</dbReference>
<keyword evidence="8 9" id="KW-0539">Nucleus</keyword>
<dbReference type="GO" id="GO:0031965">
    <property type="term" value="C:nuclear membrane"/>
    <property type="evidence" value="ECO:0007669"/>
    <property type="project" value="UniProtKB-UniRule"/>
</dbReference>
<dbReference type="GO" id="GO:0031080">
    <property type="term" value="C:nuclear pore outer ring"/>
    <property type="evidence" value="ECO:0007669"/>
    <property type="project" value="TreeGrafter"/>
</dbReference>
<keyword evidence="4 9" id="KW-0509">mRNA transport</keyword>
<dbReference type="AlphaFoldDB" id="A0A2G9V0S7"/>
<evidence type="ECO:0000313" key="10">
    <source>
        <dbReference type="EMBL" id="PIO76088.1"/>
    </source>
</evidence>
<keyword evidence="11" id="KW-1185">Reference proteome</keyword>
<evidence type="ECO:0000256" key="3">
    <source>
        <dbReference type="ARBA" id="ARBA00022448"/>
    </source>
</evidence>
<evidence type="ECO:0000256" key="9">
    <source>
        <dbReference type="RuleBase" id="RU365073"/>
    </source>
</evidence>
<organism evidence="10 11">
    <name type="scientific">Teladorsagia circumcincta</name>
    <name type="common">Brown stomach worm</name>
    <name type="synonym">Ostertagia circumcincta</name>
    <dbReference type="NCBI Taxonomy" id="45464"/>
    <lineage>
        <taxon>Eukaryota</taxon>
        <taxon>Metazoa</taxon>
        <taxon>Ecdysozoa</taxon>
        <taxon>Nematoda</taxon>
        <taxon>Chromadorea</taxon>
        <taxon>Rhabditida</taxon>
        <taxon>Rhabditina</taxon>
        <taxon>Rhabditomorpha</taxon>
        <taxon>Strongyloidea</taxon>
        <taxon>Trichostrongylidae</taxon>
        <taxon>Teladorsagia</taxon>
    </lineage>
</organism>
<keyword evidence="9" id="KW-0472">Membrane</keyword>
<dbReference type="PANTHER" id="PTHR13373">
    <property type="entry name" value="FROUNT PROTEIN-RELATED"/>
    <property type="match status" value="1"/>
</dbReference>
<keyword evidence="5 9" id="KW-0653">Protein transport</keyword>
<keyword evidence="7 9" id="KW-0906">Nuclear pore complex</keyword>
<comment type="subcellular location">
    <subcellularLocation>
        <location evidence="1 9">Nucleus</location>
        <location evidence="1 9">Nuclear pore complex</location>
    </subcellularLocation>
</comment>
<evidence type="ECO:0000256" key="2">
    <source>
        <dbReference type="ARBA" id="ARBA00005573"/>
    </source>
</evidence>
<reference evidence="10 11" key="1">
    <citation type="submission" date="2015-09" db="EMBL/GenBank/DDBJ databases">
        <title>Draft genome of the parasitic nematode Teladorsagia circumcincta isolate WARC Sus (inbred).</title>
        <authorList>
            <person name="Mitreva M."/>
        </authorList>
    </citation>
    <scope>NUCLEOTIDE SEQUENCE [LARGE SCALE GENOMIC DNA]</scope>
    <source>
        <strain evidence="10 11">S</strain>
    </source>
</reference>
<dbReference type="GO" id="GO:0045893">
    <property type="term" value="P:positive regulation of DNA-templated transcription"/>
    <property type="evidence" value="ECO:0007669"/>
    <property type="project" value="TreeGrafter"/>
</dbReference>
<comment type="function">
    <text evidence="9">Functions as a component of the nuclear pore complex (NPC).</text>
</comment>
<name>A0A2G9V0S7_TELCI</name>